<evidence type="ECO:0000256" key="1">
    <source>
        <dbReference type="SAM" id="MobiDB-lite"/>
    </source>
</evidence>
<organism evidence="2 3">
    <name type="scientific">Laccaria amethystina LaAM-08-1</name>
    <dbReference type="NCBI Taxonomy" id="1095629"/>
    <lineage>
        <taxon>Eukaryota</taxon>
        <taxon>Fungi</taxon>
        <taxon>Dikarya</taxon>
        <taxon>Basidiomycota</taxon>
        <taxon>Agaricomycotina</taxon>
        <taxon>Agaricomycetes</taxon>
        <taxon>Agaricomycetidae</taxon>
        <taxon>Agaricales</taxon>
        <taxon>Agaricineae</taxon>
        <taxon>Hydnangiaceae</taxon>
        <taxon>Laccaria</taxon>
    </lineage>
</organism>
<feature type="region of interest" description="Disordered" evidence="1">
    <location>
        <begin position="1"/>
        <end position="21"/>
    </location>
</feature>
<accession>A0A0C9WWX7</accession>
<gene>
    <name evidence="2" type="ORF">K443DRAFT_676180</name>
</gene>
<feature type="compositionally biased region" description="Polar residues" evidence="1">
    <location>
        <begin position="1"/>
        <end position="11"/>
    </location>
</feature>
<dbReference type="Proteomes" id="UP000054477">
    <property type="component" value="Unassembled WGS sequence"/>
</dbReference>
<reference evidence="2 3" key="1">
    <citation type="submission" date="2014-04" db="EMBL/GenBank/DDBJ databases">
        <authorList>
            <consortium name="DOE Joint Genome Institute"/>
            <person name="Kuo A."/>
            <person name="Kohler A."/>
            <person name="Nagy L.G."/>
            <person name="Floudas D."/>
            <person name="Copeland A."/>
            <person name="Barry K.W."/>
            <person name="Cichocki N."/>
            <person name="Veneault-Fourrey C."/>
            <person name="LaButti K."/>
            <person name="Lindquist E.A."/>
            <person name="Lipzen A."/>
            <person name="Lundell T."/>
            <person name="Morin E."/>
            <person name="Murat C."/>
            <person name="Sun H."/>
            <person name="Tunlid A."/>
            <person name="Henrissat B."/>
            <person name="Grigoriev I.V."/>
            <person name="Hibbett D.S."/>
            <person name="Martin F."/>
            <person name="Nordberg H.P."/>
            <person name="Cantor M.N."/>
            <person name="Hua S.X."/>
        </authorList>
    </citation>
    <scope>NUCLEOTIDE SEQUENCE [LARGE SCALE GENOMIC DNA]</scope>
    <source>
        <strain evidence="2 3">LaAM-08-1</strain>
    </source>
</reference>
<dbReference type="AlphaFoldDB" id="A0A0C9WWX7"/>
<protein>
    <submittedName>
        <fullName evidence="2">Uncharacterized protein</fullName>
    </submittedName>
</protein>
<keyword evidence="3" id="KW-1185">Reference proteome</keyword>
<name>A0A0C9WWX7_9AGAR</name>
<evidence type="ECO:0000313" key="2">
    <source>
        <dbReference type="EMBL" id="KIK04215.1"/>
    </source>
</evidence>
<proteinExistence type="predicted"/>
<dbReference type="EMBL" id="KN838572">
    <property type="protein sequence ID" value="KIK04215.1"/>
    <property type="molecule type" value="Genomic_DNA"/>
</dbReference>
<evidence type="ECO:0000313" key="3">
    <source>
        <dbReference type="Proteomes" id="UP000054477"/>
    </source>
</evidence>
<sequence length="51" mass="5563">MASSAESNTLGTEGPVVTTPNFSKEKTHYIDFRQAVTNSLVSDMRSLELTT</sequence>
<dbReference type="HOGENOM" id="CLU_3106752_0_0_1"/>
<reference evidence="3" key="2">
    <citation type="submission" date="2015-01" db="EMBL/GenBank/DDBJ databases">
        <title>Evolutionary Origins and Diversification of the Mycorrhizal Mutualists.</title>
        <authorList>
            <consortium name="DOE Joint Genome Institute"/>
            <consortium name="Mycorrhizal Genomics Consortium"/>
            <person name="Kohler A."/>
            <person name="Kuo A."/>
            <person name="Nagy L.G."/>
            <person name="Floudas D."/>
            <person name="Copeland A."/>
            <person name="Barry K.W."/>
            <person name="Cichocki N."/>
            <person name="Veneault-Fourrey C."/>
            <person name="LaButti K."/>
            <person name="Lindquist E.A."/>
            <person name="Lipzen A."/>
            <person name="Lundell T."/>
            <person name="Morin E."/>
            <person name="Murat C."/>
            <person name="Riley R."/>
            <person name="Ohm R."/>
            <person name="Sun H."/>
            <person name="Tunlid A."/>
            <person name="Henrissat B."/>
            <person name="Grigoriev I.V."/>
            <person name="Hibbett D.S."/>
            <person name="Martin F."/>
        </authorList>
    </citation>
    <scope>NUCLEOTIDE SEQUENCE [LARGE SCALE GENOMIC DNA]</scope>
    <source>
        <strain evidence="3">LaAM-08-1</strain>
    </source>
</reference>